<protein>
    <submittedName>
        <fullName evidence="1">Prophage PSPPH01, putative cellulase</fullName>
    </submittedName>
</protein>
<dbReference type="AlphaFoldDB" id="F3CGW8"/>
<proteinExistence type="predicted"/>
<dbReference type="EMBL" id="ADWY01002817">
    <property type="protein sequence ID" value="EGH18510.1"/>
    <property type="molecule type" value="Genomic_DNA"/>
</dbReference>
<dbReference type="Proteomes" id="UP000005466">
    <property type="component" value="Unassembled WGS sequence"/>
</dbReference>
<evidence type="ECO:0000313" key="1">
    <source>
        <dbReference type="EMBL" id="EGH18510.1"/>
    </source>
</evidence>
<organism evidence="1 2">
    <name type="scientific">Pseudomonas savastanoi pv. glycinea str. race 4</name>
    <dbReference type="NCBI Taxonomy" id="875330"/>
    <lineage>
        <taxon>Bacteria</taxon>
        <taxon>Pseudomonadati</taxon>
        <taxon>Pseudomonadota</taxon>
        <taxon>Gammaproteobacteria</taxon>
        <taxon>Pseudomonadales</taxon>
        <taxon>Pseudomonadaceae</taxon>
        <taxon>Pseudomonas</taxon>
    </lineage>
</organism>
<reference evidence="1 2" key="1">
    <citation type="journal article" date="2011" name="PLoS Pathog.">
        <title>Dynamic evolution of pathogenicity revealed by sequencing and comparative genomics of 19 Pseudomonas syringae isolates.</title>
        <authorList>
            <person name="Baltrus D.A."/>
            <person name="Nishimura M.T."/>
            <person name="Romanchuk A."/>
            <person name="Chang J.H."/>
            <person name="Mukhtar M.S."/>
            <person name="Cherkis K."/>
            <person name="Roach J."/>
            <person name="Grant S.R."/>
            <person name="Jones C.D."/>
            <person name="Dangl J.L."/>
        </authorList>
    </citation>
    <scope>NUCLEOTIDE SEQUENCE [LARGE SCALE GENOMIC DNA]</scope>
    <source>
        <strain evidence="2">race 4</strain>
    </source>
</reference>
<feature type="non-terminal residue" evidence="1">
    <location>
        <position position="58"/>
    </location>
</feature>
<accession>F3CGW8</accession>
<comment type="caution">
    <text evidence="1">The sequence shown here is derived from an EMBL/GenBank/DDBJ whole genome shotgun (WGS) entry which is preliminary data.</text>
</comment>
<evidence type="ECO:0000313" key="2">
    <source>
        <dbReference type="Proteomes" id="UP000005466"/>
    </source>
</evidence>
<name>F3CGW8_PSESG</name>
<gene>
    <name evidence="1" type="ORF">Pgy4_36697</name>
</gene>
<dbReference type="HOGENOM" id="CLU_3001244_0_0_6"/>
<sequence>MSTPSYANNNDLISPTVLRDEIVGPFLTYAKTNKMAAFIGETGIPPTAAGRPAPANPL</sequence>